<dbReference type="Proteomes" id="UP000055045">
    <property type="component" value="Unassembled WGS sequence"/>
</dbReference>
<organism evidence="9 10">
    <name type="scientific">Penicillium freii</name>
    <dbReference type="NCBI Taxonomy" id="48697"/>
    <lineage>
        <taxon>Eukaryota</taxon>
        <taxon>Fungi</taxon>
        <taxon>Dikarya</taxon>
        <taxon>Ascomycota</taxon>
        <taxon>Pezizomycotina</taxon>
        <taxon>Eurotiomycetes</taxon>
        <taxon>Eurotiomycetidae</taxon>
        <taxon>Eurotiales</taxon>
        <taxon>Aspergillaceae</taxon>
        <taxon>Penicillium</taxon>
    </lineage>
</organism>
<evidence type="ECO:0000256" key="8">
    <source>
        <dbReference type="SAM" id="Phobius"/>
    </source>
</evidence>
<feature type="region of interest" description="Disordered" evidence="7">
    <location>
        <begin position="91"/>
        <end position="146"/>
    </location>
</feature>
<dbReference type="EMBL" id="LLXE01000587">
    <property type="protein sequence ID" value="KUM55971.1"/>
    <property type="molecule type" value="Genomic_DNA"/>
</dbReference>
<dbReference type="GO" id="GO:0046873">
    <property type="term" value="F:metal ion transmembrane transporter activity"/>
    <property type="evidence" value="ECO:0007669"/>
    <property type="project" value="InterPro"/>
</dbReference>
<evidence type="ECO:0000313" key="10">
    <source>
        <dbReference type="Proteomes" id="UP000055045"/>
    </source>
</evidence>
<feature type="transmembrane region" description="Helical" evidence="8">
    <location>
        <begin position="316"/>
        <end position="334"/>
    </location>
</feature>
<sequence>MEGLFTLLALSIVMAITSFVVGSLPLAFTLSPSQLRLISSIGMGVLVGTSLIVIIPEGIETLYSANSLTRKQHNTRSTAIEWQHQAPAVAATLGPNGDSASNLPSDAPVPGLSERDQLSESQTLYVRGEDSAGETTGKETVHGEEESSPHAWVGIALVSGFILMYLVDKLPEFATPTKNDRTPYHISLDNLGSGLRRGSSPSREDGLLDTNHVSRRGHSFATTTGLVIHAAADGIALGASSSDAGLSFIIFLAIMVHKAPASFGLTSILLKQGLSSRTARAHLLVFSLAAPFGALATFLFVQIMGSSSADEAGTHWRTGMLLLFSGGTFLYVAMHTMQENGPGSSPRELPINGYGDRDQNGSDKSMRDLIASVLGMILPLFLQIGHAH</sequence>
<dbReference type="PANTHER" id="PTHR16133:SF0">
    <property type="entry name" value="ZINC_IRON REGULATED TRANSPORTER-RELATED PROTEIN 102B, ISOFORM E"/>
    <property type="match status" value="1"/>
</dbReference>
<feature type="region of interest" description="Disordered" evidence="7">
    <location>
        <begin position="190"/>
        <end position="210"/>
    </location>
</feature>
<evidence type="ECO:0008006" key="11">
    <source>
        <dbReference type="Google" id="ProtNLM"/>
    </source>
</evidence>
<evidence type="ECO:0000256" key="4">
    <source>
        <dbReference type="ARBA" id="ARBA00022989"/>
    </source>
</evidence>
<evidence type="ECO:0000256" key="5">
    <source>
        <dbReference type="ARBA" id="ARBA00023034"/>
    </source>
</evidence>
<dbReference type="PANTHER" id="PTHR16133">
    <property type="entry name" value="SOLUTE CARRIER FAMILY 39 ZINC TRANSPORTER , MEMBER 9-RELATED"/>
    <property type="match status" value="1"/>
</dbReference>
<evidence type="ECO:0000256" key="7">
    <source>
        <dbReference type="SAM" id="MobiDB-lite"/>
    </source>
</evidence>
<keyword evidence="4 8" id="KW-1133">Transmembrane helix</keyword>
<evidence type="ECO:0000256" key="6">
    <source>
        <dbReference type="ARBA" id="ARBA00023136"/>
    </source>
</evidence>
<dbReference type="AlphaFoldDB" id="A0A124GPT7"/>
<comment type="caution">
    <text evidence="9">The sequence shown here is derived from an EMBL/GenBank/DDBJ whole genome shotgun (WGS) entry which is preliminary data.</text>
</comment>
<keyword evidence="10" id="KW-1185">Reference proteome</keyword>
<protein>
    <recommendedName>
        <fullName evidence="11">Zinc/iron permease</fullName>
    </recommendedName>
</protein>
<evidence type="ECO:0000256" key="3">
    <source>
        <dbReference type="ARBA" id="ARBA00022692"/>
    </source>
</evidence>
<feature type="transmembrane region" description="Helical" evidence="8">
    <location>
        <begin position="369"/>
        <end position="387"/>
    </location>
</feature>
<feature type="transmembrane region" description="Helical" evidence="8">
    <location>
        <begin position="282"/>
        <end position="304"/>
    </location>
</feature>
<dbReference type="InterPro" id="IPR003689">
    <property type="entry name" value="ZIP"/>
</dbReference>
<feature type="region of interest" description="Disordered" evidence="7">
    <location>
        <begin position="341"/>
        <end position="362"/>
    </location>
</feature>
<feature type="transmembrane region" description="Helical" evidence="8">
    <location>
        <begin position="150"/>
        <end position="167"/>
    </location>
</feature>
<dbReference type="GO" id="GO:0000139">
    <property type="term" value="C:Golgi membrane"/>
    <property type="evidence" value="ECO:0007669"/>
    <property type="project" value="UniProtKB-SubCell"/>
</dbReference>
<dbReference type="Pfam" id="PF02535">
    <property type="entry name" value="Zip"/>
    <property type="match status" value="1"/>
</dbReference>
<feature type="compositionally biased region" description="Basic and acidic residues" evidence="7">
    <location>
        <begin position="136"/>
        <end position="146"/>
    </location>
</feature>
<accession>A0A124GPT7</accession>
<comment type="subcellular location">
    <subcellularLocation>
        <location evidence="1">Endomembrane system</location>
        <topology evidence="1">Multi-pass membrane protein</topology>
    </subcellularLocation>
    <subcellularLocation>
        <location evidence="2">Golgi apparatus membrane</location>
    </subcellularLocation>
</comment>
<keyword evidence="6 8" id="KW-0472">Membrane</keyword>
<keyword evidence="3 8" id="KW-0812">Transmembrane</keyword>
<feature type="transmembrane region" description="Helical" evidence="8">
    <location>
        <begin position="245"/>
        <end position="270"/>
    </location>
</feature>
<dbReference type="InterPro" id="IPR045891">
    <property type="entry name" value="ZIP9"/>
</dbReference>
<evidence type="ECO:0000256" key="2">
    <source>
        <dbReference type="ARBA" id="ARBA00004394"/>
    </source>
</evidence>
<name>A0A124GPT7_PENFR</name>
<evidence type="ECO:0000313" key="9">
    <source>
        <dbReference type="EMBL" id="KUM55971.1"/>
    </source>
</evidence>
<dbReference type="GO" id="GO:0006829">
    <property type="term" value="P:zinc ion transport"/>
    <property type="evidence" value="ECO:0007669"/>
    <property type="project" value="InterPro"/>
</dbReference>
<reference evidence="9 10" key="1">
    <citation type="submission" date="2015-10" db="EMBL/GenBank/DDBJ databases">
        <title>Genome sequencing of Penicillium freii.</title>
        <authorList>
            <person name="Nguyen H.D."/>
            <person name="Visagie C.M."/>
            <person name="Seifert K.A."/>
        </authorList>
    </citation>
    <scope>NUCLEOTIDE SEQUENCE [LARGE SCALE GENOMIC DNA]</scope>
    <source>
        <strain evidence="9 10">DAOM 242723</strain>
    </source>
</reference>
<dbReference type="STRING" id="48697.A0A124GPT7"/>
<feature type="transmembrane region" description="Helical" evidence="8">
    <location>
        <begin position="6"/>
        <end position="28"/>
    </location>
</feature>
<proteinExistence type="predicted"/>
<feature type="transmembrane region" description="Helical" evidence="8">
    <location>
        <begin position="35"/>
        <end position="55"/>
    </location>
</feature>
<evidence type="ECO:0000256" key="1">
    <source>
        <dbReference type="ARBA" id="ARBA00004127"/>
    </source>
</evidence>
<gene>
    <name evidence="9" type="ORF">ACN42_g11259</name>
</gene>
<feature type="compositionally biased region" description="Low complexity" evidence="7">
    <location>
        <begin position="190"/>
        <end position="201"/>
    </location>
</feature>
<keyword evidence="5" id="KW-0333">Golgi apparatus</keyword>